<keyword evidence="1 3" id="KW-0853">WD repeat</keyword>
<dbReference type="AlphaFoldDB" id="A0A814USI1"/>
<keyword evidence="8" id="KW-1185">Reference proteome</keyword>
<dbReference type="SMART" id="SM00320">
    <property type="entry name" value="WD40"/>
    <property type="match status" value="6"/>
</dbReference>
<accession>A0A814USI1</accession>
<dbReference type="PANTHER" id="PTHR44019">
    <property type="entry name" value="WD REPEAT-CONTAINING PROTEIN 55"/>
    <property type="match status" value="1"/>
</dbReference>
<dbReference type="PROSITE" id="PS50294">
    <property type="entry name" value="WD_REPEATS_REGION"/>
    <property type="match status" value="2"/>
</dbReference>
<evidence type="ECO:0000256" key="2">
    <source>
        <dbReference type="ARBA" id="ARBA00022737"/>
    </source>
</evidence>
<organism evidence="5 8">
    <name type="scientific">Didymodactylos carnosus</name>
    <dbReference type="NCBI Taxonomy" id="1234261"/>
    <lineage>
        <taxon>Eukaryota</taxon>
        <taxon>Metazoa</taxon>
        <taxon>Spiralia</taxon>
        <taxon>Gnathifera</taxon>
        <taxon>Rotifera</taxon>
        <taxon>Eurotatoria</taxon>
        <taxon>Bdelloidea</taxon>
        <taxon>Philodinida</taxon>
        <taxon>Philodinidae</taxon>
        <taxon>Didymodactylos</taxon>
    </lineage>
</organism>
<dbReference type="PANTHER" id="PTHR44019:SF8">
    <property type="entry name" value="POC1 CENTRIOLAR PROTEIN HOMOLOG"/>
    <property type="match status" value="1"/>
</dbReference>
<proteinExistence type="predicted"/>
<dbReference type="Proteomes" id="UP000663829">
    <property type="component" value="Unassembled WGS sequence"/>
</dbReference>
<dbReference type="EMBL" id="CAJOBA010000799">
    <property type="protein sequence ID" value="CAF3557454.1"/>
    <property type="molecule type" value="Genomic_DNA"/>
</dbReference>
<dbReference type="Proteomes" id="UP000677228">
    <property type="component" value="Unassembled WGS sequence"/>
</dbReference>
<dbReference type="PROSITE" id="PS50082">
    <property type="entry name" value="WD_REPEATS_2"/>
    <property type="match status" value="2"/>
</dbReference>
<dbReference type="EMBL" id="CAJNOK010000799">
    <property type="protein sequence ID" value="CAF0776237.1"/>
    <property type="molecule type" value="Genomic_DNA"/>
</dbReference>
<sequence>MGTNDSLTHPRIIIQPDWFEYVQNKELPVDVYVDFKPGSSHSDLSRTQQNIHALLSIQAPTGNESTVFETSVTDHFETSYIENGQISVKLKGSAVRHTFKGPKRIFKSAHDSINGKNDMDTTPIVNVPERKILSSTSKIHPNCLDISQGGLSLVGLSDGIINVFENENGDIRRTLTGHVQDVYTARFFPSEDLLILSGGADFRVKIWTLENSGECRQTLTGHTSRINDLAIIDNGEQIVSVSNDGSARLWNWSKEPNQAVNTICQLDKGINGCCIFESSLVCACEDGYVRMYDVNGNDKKATGEVKIGGAVNCVCYGSDYIVCGTEQGTISICDLRQTKSVIHSWKELRSKITSLTPVNDDGGILVTTGDGSTFYHAKTMLINPNIETEMGPILYDVVDYTGPENDMVLNARIDKNNNIYTVARDGYVRVYDKVQEKK</sequence>
<gene>
    <name evidence="5" type="ORF">GPM918_LOCUS22575</name>
    <name evidence="4" type="ORF">OVA965_LOCUS3355</name>
    <name evidence="7" type="ORF">SRO942_LOCUS22574</name>
    <name evidence="6" type="ORF">TMI583_LOCUS3354</name>
</gene>
<evidence type="ECO:0000313" key="8">
    <source>
        <dbReference type="Proteomes" id="UP000663829"/>
    </source>
</evidence>
<dbReference type="Pfam" id="PF00400">
    <property type="entry name" value="WD40"/>
    <property type="match status" value="2"/>
</dbReference>
<dbReference type="InterPro" id="IPR050505">
    <property type="entry name" value="WDR55/POC1"/>
</dbReference>
<keyword evidence="2" id="KW-0677">Repeat</keyword>
<dbReference type="Gene3D" id="2.130.10.10">
    <property type="entry name" value="YVTN repeat-like/Quinoprotein amine dehydrogenase"/>
    <property type="match status" value="2"/>
</dbReference>
<dbReference type="EMBL" id="CAJNOQ010007779">
    <property type="protein sequence ID" value="CAF1178588.1"/>
    <property type="molecule type" value="Genomic_DNA"/>
</dbReference>
<reference evidence="5" key="1">
    <citation type="submission" date="2021-02" db="EMBL/GenBank/DDBJ databases">
        <authorList>
            <person name="Nowell W R."/>
        </authorList>
    </citation>
    <scope>NUCLEOTIDE SEQUENCE</scope>
</reference>
<protein>
    <recommendedName>
        <fullName evidence="9">Proteasomal ATPase-associated factor 1</fullName>
    </recommendedName>
</protein>
<feature type="repeat" description="WD" evidence="3">
    <location>
        <begin position="219"/>
        <end position="251"/>
    </location>
</feature>
<evidence type="ECO:0000256" key="1">
    <source>
        <dbReference type="ARBA" id="ARBA00022574"/>
    </source>
</evidence>
<dbReference type="EMBL" id="CAJOBC010007780">
    <property type="protein sequence ID" value="CAF3942795.1"/>
    <property type="molecule type" value="Genomic_DNA"/>
</dbReference>
<feature type="repeat" description="WD" evidence="3">
    <location>
        <begin position="175"/>
        <end position="217"/>
    </location>
</feature>
<evidence type="ECO:0008006" key="9">
    <source>
        <dbReference type="Google" id="ProtNLM"/>
    </source>
</evidence>
<dbReference type="InterPro" id="IPR036322">
    <property type="entry name" value="WD40_repeat_dom_sf"/>
</dbReference>
<dbReference type="Proteomes" id="UP000681722">
    <property type="component" value="Unassembled WGS sequence"/>
</dbReference>
<dbReference type="SUPFAM" id="SSF50978">
    <property type="entry name" value="WD40 repeat-like"/>
    <property type="match status" value="1"/>
</dbReference>
<evidence type="ECO:0000313" key="4">
    <source>
        <dbReference type="EMBL" id="CAF0776237.1"/>
    </source>
</evidence>
<evidence type="ECO:0000313" key="5">
    <source>
        <dbReference type="EMBL" id="CAF1178588.1"/>
    </source>
</evidence>
<evidence type="ECO:0000313" key="7">
    <source>
        <dbReference type="EMBL" id="CAF3942795.1"/>
    </source>
</evidence>
<evidence type="ECO:0000256" key="3">
    <source>
        <dbReference type="PROSITE-ProRule" id="PRU00221"/>
    </source>
</evidence>
<dbReference type="OrthoDB" id="27537at2759"/>
<evidence type="ECO:0000313" key="6">
    <source>
        <dbReference type="EMBL" id="CAF3557454.1"/>
    </source>
</evidence>
<dbReference type="InterPro" id="IPR015943">
    <property type="entry name" value="WD40/YVTN_repeat-like_dom_sf"/>
</dbReference>
<dbReference type="InterPro" id="IPR001680">
    <property type="entry name" value="WD40_rpt"/>
</dbReference>
<name>A0A814USI1_9BILA</name>
<dbReference type="Proteomes" id="UP000682733">
    <property type="component" value="Unassembled WGS sequence"/>
</dbReference>
<comment type="caution">
    <text evidence="5">The sequence shown here is derived from an EMBL/GenBank/DDBJ whole genome shotgun (WGS) entry which is preliminary data.</text>
</comment>